<dbReference type="GO" id="GO:0047560">
    <property type="term" value="F:3-dehydrosphinganine reductase activity"/>
    <property type="evidence" value="ECO:0007669"/>
    <property type="project" value="TreeGrafter"/>
</dbReference>
<proteinExistence type="predicted"/>
<evidence type="ECO:0000256" key="1">
    <source>
        <dbReference type="SAM" id="MobiDB-lite"/>
    </source>
</evidence>
<reference evidence="3 4" key="1">
    <citation type="submission" date="2016-09" db="EMBL/GenBank/DDBJ databases">
        <title>The draft genome of Dichanthelium oligosanthes: A C3 panicoid grass species.</title>
        <authorList>
            <person name="Studer A.J."/>
            <person name="Schnable J.C."/>
            <person name="Brutnell T.P."/>
        </authorList>
    </citation>
    <scope>NUCLEOTIDE SEQUENCE [LARGE SCALE GENOMIC DNA]</scope>
    <source>
        <strain evidence="4">cv. Kellogg 1175</strain>
        <tissue evidence="3">Leaf</tissue>
    </source>
</reference>
<dbReference type="GO" id="GO:0005789">
    <property type="term" value="C:endoplasmic reticulum membrane"/>
    <property type="evidence" value="ECO:0007669"/>
    <property type="project" value="TreeGrafter"/>
</dbReference>
<feature type="non-terminal residue" evidence="3">
    <location>
        <position position="127"/>
    </location>
</feature>
<keyword evidence="2" id="KW-0732">Signal</keyword>
<dbReference type="AlphaFoldDB" id="A0A1E5W7D1"/>
<dbReference type="InterPro" id="IPR036291">
    <property type="entry name" value="NAD(P)-bd_dom_sf"/>
</dbReference>
<sequence>MAAALLLLLVLPISLLAALAFLARPRAAHIRLKGRHFFIKEGSNGIGIAMATAAAREGARVSILARNLARLEEARAAIQCDSDRSDVGVHAIDVRDTDAMARAFQEAGPVVGARSRRSSGTGSGDTH</sequence>
<dbReference type="PANTHER" id="PTHR43550">
    <property type="entry name" value="3-KETODIHYDROSPHINGOSINE REDUCTASE"/>
    <property type="match status" value="1"/>
</dbReference>
<evidence type="ECO:0000256" key="2">
    <source>
        <dbReference type="SAM" id="SignalP"/>
    </source>
</evidence>
<dbReference type="SUPFAM" id="SSF51735">
    <property type="entry name" value="NAD(P)-binding Rossmann-fold domains"/>
    <property type="match status" value="1"/>
</dbReference>
<dbReference type="GO" id="GO:0006666">
    <property type="term" value="P:3-keto-sphinganine metabolic process"/>
    <property type="evidence" value="ECO:0007669"/>
    <property type="project" value="TreeGrafter"/>
</dbReference>
<keyword evidence="4" id="KW-1185">Reference proteome</keyword>
<dbReference type="Pfam" id="PF00106">
    <property type="entry name" value="adh_short"/>
    <property type="match status" value="1"/>
</dbReference>
<dbReference type="PANTHER" id="PTHR43550:SF3">
    <property type="entry name" value="3-KETODIHYDROSPHINGOSINE REDUCTASE"/>
    <property type="match status" value="1"/>
</dbReference>
<feature type="signal peptide" evidence="2">
    <location>
        <begin position="1"/>
        <end position="18"/>
    </location>
</feature>
<accession>A0A1E5W7D1</accession>
<comment type="caution">
    <text evidence="3">The sequence shown here is derived from an EMBL/GenBank/DDBJ whole genome shotgun (WGS) entry which is preliminary data.</text>
</comment>
<dbReference type="Proteomes" id="UP000095767">
    <property type="component" value="Unassembled WGS sequence"/>
</dbReference>
<gene>
    <name evidence="3" type="ORF">BAE44_0005831</name>
</gene>
<evidence type="ECO:0000313" key="4">
    <source>
        <dbReference type="Proteomes" id="UP000095767"/>
    </source>
</evidence>
<dbReference type="InterPro" id="IPR002347">
    <property type="entry name" value="SDR_fam"/>
</dbReference>
<feature type="chain" id="PRO_5009188902" evidence="2">
    <location>
        <begin position="19"/>
        <end position="127"/>
    </location>
</feature>
<dbReference type="GO" id="GO:0030148">
    <property type="term" value="P:sphingolipid biosynthetic process"/>
    <property type="evidence" value="ECO:0007669"/>
    <property type="project" value="TreeGrafter"/>
</dbReference>
<dbReference type="STRING" id="888268.A0A1E5W7D1"/>
<protein>
    <submittedName>
        <fullName evidence="3">Uncharacterized protein</fullName>
    </submittedName>
</protein>
<evidence type="ECO:0000313" key="3">
    <source>
        <dbReference type="EMBL" id="OEL33150.1"/>
    </source>
</evidence>
<name>A0A1E5W7D1_9POAL</name>
<organism evidence="3 4">
    <name type="scientific">Dichanthelium oligosanthes</name>
    <dbReference type="NCBI Taxonomy" id="888268"/>
    <lineage>
        <taxon>Eukaryota</taxon>
        <taxon>Viridiplantae</taxon>
        <taxon>Streptophyta</taxon>
        <taxon>Embryophyta</taxon>
        <taxon>Tracheophyta</taxon>
        <taxon>Spermatophyta</taxon>
        <taxon>Magnoliopsida</taxon>
        <taxon>Liliopsida</taxon>
        <taxon>Poales</taxon>
        <taxon>Poaceae</taxon>
        <taxon>PACMAD clade</taxon>
        <taxon>Panicoideae</taxon>
        <taxon>Panicodae</taxon>
        <taxon>Paniceae</taxon>
        <taxon>Dichantheliinae</taxon>
        <taxon>Dichanthelium</taxon>
    </lineage>
</organism>
<dbReference type="EMBL" id="LWDX02019737">
    <property type="protein sequence ID" value="OEL33150.1"/>
    <property type="molecule type" value="Genomic_DNA"/>
</dbReference>
<dbReference type="Gene3D" id="3.40.50.720">
    <property type="entry name" value="NAD(P)-binding Rossmann-like Domain"/>
    <property type="match status" value="1"/>
</dbReference>
<feature type="region of interest" description="Disordered" evidence="1">
    <location>
        <begin position="108"/>
        <end position="127"/>
    </location>
</feature>